<protein>
    <recommendedName>
        <fullName evidence="13">DNA 3'-5' helicase</fullName>
        <ecNumber evidence="13">5.6.2.4</ecNumber>
    </recommendedName>
</protein>
<dbReference type="EMBL" id="RKLN01000002">
    <property type="protein sequence ID" value="RVW04993.1"/>
    <property type="molecule type" value="Genomic_DNA"/>
</dbReference>
<keyword evidence="6 15" id="KW-0347">Helicase</keyword>
<accession>A0A438B207</accession>
<dbReference type="InterPro" id="IPR038726">
    <property type="entry name" value="PDDEXK_AddAB-type"/>
</dbReference>
<dbReference type="GO" id="GO:0043138">
    <property type="term" value="F:3'-5' DNA helicase activity"/>
    <property type="evidence" value="ECO:0007669"/>
    <property type="project" value="UniProtKB-EC"/>
</dbReference>
<evidence type="ECO:0000256" key="12">
    <source>
        <dbReference type="ARBA" id="ARBA00034617"/>
    </source>
</evidence>
<keyword evidence="3 15" id="KW-0547">Nucleotide-binding</keyword>
<feature type="region of interest" description="Disordered" evidence="16">
    <location>
        <begin position="1"/>
        <end position="20"/>
    </location>
</feature>
<name>A0A438B207_9NOCA</name>
<comment type="similarity">
    <text evidence="1">Belongs to the helicase family. UvrD subfamily.</text>
</comment>
<dbReference type="InterPro" id="IPR000212">
    <property type="entry name" value="DNA_helicase_UvrD/REP"/>
</dbReference>
<dbReference type="Pfam" id="PF13361">
    <property type="entry name" value="UvrD_C"/>
    <property type="match status" value="1"/>
</dbReference>
<keyword evidence="9" id="KW-0238">DNA-binding</keyword>
<comment type="catalytic activity">
    <reaction evidence="14">
        <text>ATP + H2O = ADP + phosphate + H(+)</text>
        <dbReference type="Rhea" id="RHEA:13065"/>
        <dbReference type="ChEBI" id="CHEBI:15377"/>
        <dbReference type="ChEBI" id="CHEBI:15378"/>
        <dbReference type="ChEBI" id="CHEBI:30616"/>
        <dbReference type="ChEBI" id="CHEBI:43474"/>
        <dbReference type="ChEBI" id="CHEBI:456216"/>
        <dbReference type="EC" id="5.6.2.4"/>
    </reaction>
</comment>
<dbReference type="Gene3D" id="1.10.10.160">
    <property type="match status" value="1"/>
</dbReference>
<feature type="domain" description="UvrD-like helicase C-terminal" evidence="18">
    <location>
        <begin position="354"/>
        <end position="660"/>
    </location>
</feature>
<dbReference type="GO" id="GO:0000725">
    <property type="term" value="P:recombinational repair"/>
    <property type="evidence" value="ECO:0007669"/>
    <property type="project" value="TreeGrafter"/>
</dbReference>
<dbReference type="Pfam" id="PF00580">
    <property type="entry name" value="UvrD-helicase"/>
    <property type="match status" value="1"/>
</dbReference>
<keyword evidence="11" id="KW-0413">Isomerase</keyword>
<comment type="catalytic activity">
    <reaction evidence="12">
        <text>Couples ATP hydrolysis with the unwinding of duplex DNA by translocating in the 3'-5' direction.</text>
        <dbReference type="EC" id="5.6.2.4"/>
    </reaction>
</comment>
<keyword evidence="2" id="KW-0540">Nuclease</keyword>
<organism evidence="19 20">
    <name type="scientific">Rhodococcus spongiicola</name>
    <dbReference type="NCBI Taxonomy" id="2487352"/>
    <lineage>
        <taxon>Bacteria</taxon>
        <taxon>Bacillati</taxon>
        <taxon>Actinomycetota</taxon>
        <taxon>Actinomycetes</taxon>
        <taxon>Mycobacteriales</taxon>
        <taxon>Nocardiaceae</taxon>
        <taxon>Rhodococcus</taxon>
    </lineage>
</organism>
<dbReference type="Pfam" id="PF12705">
    <property type="entry name" value="PDDEXK_1"/>
    <property type="match status" value="1"/>
</dbReference>
<evidence type="ECO:0000313" key="19">
    <source>
        <dbReference type="EMBL" id="RVW04993.1"/>
    </source>
</evidence>
<evidence type="ECO:0000256" key="15">
    <source>
        <dbReference type="PROSITE-ProRule" id="PRU00560"/>
    </source>
</evidence>
<gene>
    <name evidence="19" type="ORF">EF834_06160</name>
</gene>
<reference evidence="19 20" key="1">
    <citation type="submission" date="2018-11" db="EMBL/GenBank/DDBJ databases">
        <title>Rhodococcus spongicola sp. nov. and Rhodococcus xishaensis sp. nov. from marine sponges.</title>
        <authorList>
            <person name="Li L."/>
            <person name="Lin H.W."/>
        </authorList>
    </citation>
    <scope>NUCLEOTIDE SEQUENCE [LARGE SCALE GENOMIC DNA]</scope>
    <source>
        <strain evidence="19 20">LHW50502</strain>
    </source>
</reference>
<evidence type="ECO:0000256" key="14">
    <source>
        <dbReference type="ARBA" id="ARBA00048988"/>
    </source>
</evidence>
<dbReference type="InterPro" id="IPR013986">
    <property type="entry name" value="DExx_box_DNA_helicase_dom_sf"/>
</dbReference>
<evidence type="ECO:0000256" key="9">
    <source>
        <dbReference type="ARBA" id="ARBA00023125"/>
    </source>
</evidence>
<dbReference type="RefSeq" id="WP_127946333.1">
    <property type="nucleotide sequence ID" value="NZ_RKLN01000002.1"/>
</dbReference>
<evidence type="ECO:0000256" key="4">
    <source>
        <dbReference type="ARBA" id="ARBA00022763"/>
    </source>
</evidence>
<evidence type="ECO:0000256" key="16">
    <source>
        <dbReference type="SAM" id="MobiDB-lite"/>
    </source>
</evidence>
<dbReference type="InterPro" id="IPR014016">
    <property type="entry name" value="UvrD-like_ATP-bd"/>
</dbReference>
<dbReference type="OrthoDB" id="5240387at2"/>
<dbReference type="Proteomes" id="UP000284333">
    <property type="component" value="Unassembled WGS sequence"/>
</dbReference>
<evidence type="ECO:0000256" key="1">
    <source>
        <dbReference type="ARBA" id="ARBA00009922"/>
    </source>
</evidence>
<keyword evidence="20" id="KW-1185">Reference proteome</keyword>
<dbReference type="GO" id="GO:0005829">
    <property type="term" value="C:cytosol"/>
    <property type="evidence" value="ECO:0007669"/>
    <property type="project" value="TreeGrafter"/>
</dbReference>
<dbReference type="InterPro" id="IPR014017">
    <property type="entry name" value="DNA_helicase_UvrD-like_C"/>
</dbReference>
<dbReference type="InterPro" id="IPR027417">
    <property type="entry name" value="P-loop_NTPase"/>
</dbReference>
<dbReference type="Gene3D" id="3.90.320.10">
    <property type="match status" value="1"/>
</dbReference>
<dbReference type="AlphaFoldDB" id="A0A438B207"/>
<sequence>MTESGASTRPAAPSARLVGRTVTESAARTWAPVPARVLTSAPPGRGWHPWQILGEAGTGKTSLIVDAAVARIAAGVDPESVLVLTQSRRAATAIREEITAGLLAGEAESGADTRPRATREPLVRTVHSYAFAVLRLQAAAHGNPPPRLITGSEQDAVLRELLRGDIEDGALAWPERLRPALGMTGFAAELRNLMLRANERGLGPEDLIDLGHAHERPEWVAAGRFATAYEEVMLLRGSVGVEAPEATAPALDAAELISAALTAFATDPDLLQRERLRVRHLLVDDAQHLDPQAAQLVRLIGTGTEMTAIAGDPDQSIFAFRGADPRFLTDLAGRDDPAQVVLDTNFRSTPDVAAVATRVAARGLPGNPPHRGMSVPERGESAGRVAVQVLTTPAKEAALIADTLRRAHLIDGVPWSQMAIIVRSVPRALPPLRRALLAAGVPVTTATSELPLAKQHGVAGLLAVLQALSGSEFTGEDALALLSGPIGGAEPVSLRRLRRGLRRVELASGGDRDSAELLRAIVVDGPDAKGVAHLLPGLTDVESLSLRRVLKVLRRARVPLDRGRGIEDVLWAAWQATGLERRWAAASAFGGPIGAQADRDLDAVVALFDEAANYVDRLPRAQLAGFVDYLVGQQIPGTARARAVALQETVTMLSAHSAAGRQWQVVAVAAVQEGLWPRLGSRGTLLATEALIDLTSGVWKGGVGSGDETLSRTAPRLAEERRLFLVACSRARSQLLVTAVDSSSSDDELVRSRFVDDLLGGEQDTEGDIPAAPASEENPRVLALPALVAELRSVVCDPDIATTDPERKRRAAHQLARLADAGVRGAHPDQWYGTAPPSSDSALWDPDDGPVPLSPSTIELINNCPLRWMLERHGGSDGDNTHAIAGTLVHTLVQALAGHIPPDRVDHALEAAWESVDLGSGWYSRRELERTRGMLATFTNWLRGTRSELTEVGVEVSVDGVLEPRAEGDPKVRIRGRIDRLERDAEGRPVIIDVKTAKNALTKDQAQQHPQLAAYQVAAARGLIEGEPASDPGGARLVFVAKPHNKEGATQRVQLAFDGEGLASWENAIHEAAAATRGPTFAARINDGCRHCPVLSSCPAHDEGRQVTSE</sequence>
<dbReference type="GO" id="GO:0005524">
    <property type="term" value="F:ATP binding"/>
    <property type="evidence" value="ECO:0007669"/>
    <property type="project" value="UniProtKB-UniRule"/>
</dbReference>
<evidence type="ECO:0000256" key="5">
    <source>
        <dbReference type="ARBA" id="ARBA00022801"/>
    </source>
</evidence>
<keyword evidence="8 15" id="KW-0067">ATP-binding</keyword>
<dbReference type="SUPFAM" id="SSF52540">
    <property type="entry name" value="P-loop containing nucleoside triphosphate hydrolases"/>
    <property type="match status" value="1"/>
</dbReference>
<keyword evidence="7" id="KW-0269">Exonuclease</keyword>
<feature type="binding site" evidence="15">
    <location>
        <begin position="54"/>
        <end position="61"/>
    </location>
    <ligand>
        <name>ATP</name>
        <dbReference type="ChEBI" id="CHEBI:30616"/>
    </ligand>
</feature>
<comment type="caution">
    <text evidence="19">The sequence shown here is derived from an EMBL/GenBank/DDBJ whole genome shotgun (WGS) entry which is preliminary data.</text>
</comment>
<dbReference type="PROSITE" id="PS51217">
    <property type="entry name" value="UVRD_HELICASE_CTER"/>
    <property type="match status" value="1"/>
</dbReference>
<keyword evidence="4" id="KW-0227">DNA damage</keyword>
<keyword evidence="5 15" id="KW-0378">Hydrolase</keyword>
<dbReference type="GO" id="GO:0033202">
    <property type="term" value="C:DNA helicase complex"/>
    <property type="evidence" value="ECO:0007669"/>
    <property type="project" value="TreeGrafter"/>
</dbReference>
<feature type="domain" description="UvrD-like helicase ATP-binding" evidence="17">
    <location>
        <begin position="33"/>
        <end position="349"/>
    </location>
</feature>
<evidence type="ECO:0000313" key="20">
    <source>
        <dbReference type="Proteomes" id="UP000284333"/>
    </source>
</evidence>
<evidence type="ECO:0000256" key="3">
    <source>
        <dbReference type="ARBA" id="ARBA00022741"/>
    </source>
</evidence>
<feature type="region of interest" description="Disordered" evidence="16">
    <location>
        <begin position="826"/>
        <end position="850"/>
    </location>
</feature>
<dbReference type="PANTHER" id="PTHR11070:SF59">
    <property type="entry name" value="DNA 3'-5' HELICASE"/>
    <property type="match status" value="1"/>
</dbReference>
<dbReference type="Gene3D" id="3.40.50.300">
    <property type="entry name" value="P-loop containing nucleotide triphosphate hydrolases"/>
    <property type="match status" value="3"/>
</dbReference>
<evidence type="ECO:0000256" key="7">
    <source>
        <dbReference type="ARBA" id="ARBA00022839"/>
    </source>
</evidence>
<evidence type="ECO:0000256" key="2">
    <source>
        <dbReference type="ARBA" id="ARBA00022722"/>
    </source>
</evidence>
<dbReference type="PANTHER" id="PTHR11070">
    <property type="entry name" value="UVRD / RECB / PCRA DNA HELICASE FAMILY MEMBER"/>
    <property type="match status" value="1"/>
</dbReference>
<evidence type="ECO:0000256" key="10">
    <source>
        <dbReference type="ARBA" id="ARBA00023204"/>
    </source>
</evidence>
<dbReference type="GO" id="GO:0003677">
    <property type="term" value="F:DNA binding"/>
    <property type="evidence" value="ECO:0007669"/>
    <property type="project" value="UniProtKB-KW"/>
</dbReference>
<evidence type="ECO:0000259" key="17">
    <source>
        <dbReference type="PROSITE" id="PS51198"/>
    </source>
</evidence>
<keyword evidence="10" id="KW-0234">DNA repair</keyword>
<proteinExistence type="inferred from homology"/>
<evidence type="ECO:0000256" key="11">
    <source>
        <dbReference type="ARBA" id="ARBA00023235"/>
    </source>
</evidence>
<evidence type="ECO:0000259" key="18">
    <source>
        <dbReference type="PROSITE" id="PS51217"/>
    </source>
</evidence>
<evidence type="ECO:0000256" key="6">
    <source>
        <dbReference type="ARBA" id="ARBA00022806"/>
    </source>
</evidence>
<evidence type="ECO:0000256" key="8">
    <source>
        <dbReference type="ARBA" id="ARBA00022840"/>
    </source>
</evidence>
<evidence type="ECO:0000256" key="13">
    <source>
        <dbReference type="ARBA" id="ARBA00034808"/>
    </source>
</evidence>
<dbReference type="EC" id="5.6.2.4" evidence="13"/>
<dbReference type="InterPro" id="IPR011604">
    <property type="entry name" value="PDDEXK-like_dom_sf"/>
</dbReference>
<dbReference type="GO" id="GO:0004527">
    <property type="term" value="F:exonuclease activity"/>
    <property type="evidence" value="ECO:0007669"/>
    <property type="project" value="UniProtKB-KW"/>
</dbReference>
<dbReference type="PROSITE" id="PS51198">
    <property type="entry name" value="UVRD_HELICASE_ATP_BIND"/>
    <property type="match status" value="1"/>
</dbReference>